<dbReference type="KEGG" id="sdz:Asd1617_05850"/>
<dbReference type="EMBL" id="CP006736">
    <property type="protein sequence ID" value="AHA68677.1"/>
    <property type="molecule type" value="Genomic_DNA"/>
</dbReference>
<name>A0A0A7A357_SHIDY</name>
<protein>
    <submittedName>
        <fullName evidence="1">Uncharacterized protein</fullName>
    </submittedName>
</protein>
<dbReference type="Proteomes" id="UP000031647">
    <property type="component" value="Chromosome"/>
</dbReference>
<evidence type="ECO:0000313" key="1">
    <source>
        <dbReference type="EMBL" id="AHA68677.1"/>
    </source>
</evidence>
<sequence>MALFYAMYLAIFFVTFPSFAFLSEPFSISAIA</sequence>
<dbReference type="PATRIC" id="fig|754093.4.peg.5717"/>
<evidence type="ECO:0000313" key="2">
    <source>
        <dbReference type="Proteomes" id="UP000031647"/>
    </source>
</evidence>
<accession>A0A0A7A357</accession>
<reference evidence="1 2" key="1">
    <citation type="submission" date="2013-09" db="EMBL/GenBank/DDBJ databases">
        <title>Comparative genomics of Sd1617 to representative strains in evaluating its pathogenesis.</title>
        <authorList>
            <person name="Aksomboon Vongsawan A."/>
            <person name="Kapatral V."/>
            <person name="Vaisvil B."/>
            <person name="Serichantalergs O."/>
            <person name="Hale T.L."/>
            <person name="Mason C.J."/>
        </authorList>
    </citation>
    <scope>NUCLEOTIDE SEQUENCE [LARGE SCALE GENOMIC DNA]</scope>
    <source>
        <strain evidence="1 2">1617</strain>
    </source>
</reference>
<proteinExistence type="predicted"/>
<gene>
    <name evidence="1" type="ORF">Asd1617_05850</name>
</gene>
<dbReference type="HOGENOM" id="CLU_3391346_0_0_6"/>
<organism evidence="1 2">
    <name type="scientific">Shigella dysenteriae 1617</name>
    <dbReference type="NCBI Taxonomy" id="754093"/>
    <lineage>
        <taxon>Bacteria</taxon>
        <taxon>Pseudomonadati</taxon>
        <taxon>Pseudomonadota</taxon>
        <taxon>Gammaproteobacteria</taxon>
        <taxon>Enterobacterales</taxon>
        <taxon>Enterobacteriaceae</taxon>
        <taxon>Shigella</taxon>
    </lineage>
</organism>
<dbReference type="AlphaFoldDB" id="A0A0A7A357"/>